<sequence length="399" mass="46823">MVGITEELIRKKSEHNEGIIGTLEELSLHQENVEKIENLGNWCKNLQILYLQSNLIAKIENLHKLKKLVYLNLAINNIEKIENLERCESLEKLDLTLNFIGDIESVLSLKANANLRHLYLTGNPCTDFKDYRNYVIAHLTQLETLDNQEVKRSEVITALQRLDEIEKVVRKDQRKYQDFRRLQVERLSEVDYNISDEEFWKSTSEHAPEVRIEMAKRSKKSRDSSDDDKKRKHKRVVSLFTKDGRPLNVNQAKLDFKFCDEDPKELILDIGIYKYLDTNLIDVDLQPIFVKLTVKGKVFQFVLPEEICTDKSTAQRSQTTGRLVIRMPKVKYNPLFAKKTTIQKGNDESIKRDEQQNCRQEEKSLRREYLEVQPQKTLMERMSDLCSKEKSDVPPLEFF</sequence>
<proteinExistence type="predicted"/>
<name>A0ACB9TXP5_HOLOL</name>
<accession>A0ACB9TXP5</accession>
<evidence type="ECO:0000313" key="2">
    <source>
        <dbReference type="Proteomes" id="UP001056778"/>
    </source>
</evidence>
<gene>
    <name evidence="1" type="ORF">MML48_1g10415</name>
</gene>
<organism evidence="1 2">
    <name type="scientific">Holotrichia oblita</name>
    <name type="common">Chafer beetle</name>
    <dbReference type="NCBI Taxonomy" id="644536"/>
    <lineage>
        <taxon>Eukaryota</taxon>
        <taxon>Metazoa</taxon>
        <taxon>Ecdysozoa</taxon>
        <taxon>Arthropoda</taxon>
        <taxon>Hexapoda</taxon>
        <taxon>Insecta</taxon>
        <taxon>Pterygota</taxon>
        <taxon>Neoptera</taxon>
        <taxon>Endopterygota</taxon>
        <taxon>Coleoptera</taxon>
        <taxon>Polyphaga</taxon>
        <taxon>Scarabaeiformia</taxon>
        <taxon>Scarabaeidae</taxon>
        <taxon>Melolonthinae</taxon>
        <taxon>Holotrichia</taxon>
    </lineage>
</organism>
<evidence type="ECO:0000313" key="1">
    <source>
        <dbReference type="EMBL" id="KAI4471542.1"/>
    </source>
</evidence>
<dbReference type="EMBL" id="CM043015">
    <property type="protein sequence ID" value="KAI4471542.1"/>
    <property type="molecule type" value="Genomic_DNA"/>
</dbReference>
<protein>
    <submittedName>
        <fullName evidence="1">Leucine rich repeat protein</fullName>
    </submittedName>
</protein>
<keyword evidence="2" id="KW-1185">Reference proteome</keyword>
<reference evidence="1" key="1">
    <citation type="submission" date="2022-04" db="EMBL/GenBank/DDBJ databases">
        <title>Chromosome-scale genome assembly of Holotrichia oblita Faldermann.</title>
        <authorList>
            <person name="Rongchong L."/>
        </authorList>
    </citation>
    <scope>NUCLEOTIDE SEQUENCE</scope>
    <source>
        <strain evidence="1">81SQS9</strain>
    </source>
</reference>
<dbReference type="Proteomes" id="UP001056778">
    <property type="component" value="Chromosome 1"/>
</dbReference>
<comment type="caution">
    <text evidence="1">The sequence shown here is derived from an EMBL/GenBank/DDBJ whole genome shotgun (WGS) entry which is preliminary data.</text>
</comment>